<dbReference type="PATRIC" id="fig|1304284.3.peg.2076"/>
<keyword evidence="4 8" id="KW-0378">Hydrolase</keyword>
<dbReference type="Gene3D" id="1.10.3210.10">
    <property type="entry name" value="Hypothetical protein af1432"/>
    <property type="match status" value="1"/>
</dbReference>
<dbReference type="InterPro" id="IPR006674">
    <property type="entry name" value="HD_domain"/>
</dbReference>
<keyword evidence="9" id="KW-1185">Reference proteome</keyword>
<evidence type="ECO:0000259" key="7">
    <source>
        <dbReference type="PROSITE" id="PS51831"/>
    </source>
</evidence>
<dbReference type="RefSeq" id="WP_006315664.1">
    <property type="nucleotide sequence ID" value="NZ_ARZA01000236.1"/>
</dbReference>
<comment type="caution">
    <text evidence="8">The sequence shown here is derived from an EMBL/GenBank/DDBJ whole genome shotgun (WGS) entry which is preliminary data.</text>
</comment>
<dbReference type="CDD" id="cd00077">
    <property type="entry name" value="HDc"/>
    <property type="match status" value="1"/>
</dbReference>
<comment type="catalytic activity">
    <reaction evidence="6">
        <text>P(1),P(4)-bis(5'-adenosyl) tetraphosphate + H2O = 2 ADP + 2 H(+)</text>
        <dbReference type="Rhea" id="RHEA:24252"/>
        <dbReference type="ChEBI" id="CHEBI:15377"/>
        <dbReference type="ChEBI" id="CHEBI:15378"/>
        <dbReference type="ChEBI" id="CHEBI:58141"/>
        <dbReference type="ChEBI" id="CHEBI:456216"/>
        <dbReference type="EC" id="3.6.1.41"/>
    </reaction>
</comment>
<evidence type="ECO:0000256" key="4">
    <source>
        <dbReference type="ARBA" id="ARBA00022801"/>
    </source>
</evidence>
<sequence>MLSQQIIHKKLKEIIGNKRYKHSVGVMETAKKLAKTYGCNVKKAELAGLLHDCGRIAENQDLLKIAIEFGIILDDVMKRSTNLIHGPLGAKIAQNEFGIKDMDILKAISYHTTGRENMSLLEKIVYLADYIEPGRDFSGVERIRELAYRDLDKAILLSMDNTIKYVVKNEWLLHIDTIKARNFILSSLNSQ</sequence>
<dbReference type="EMBL" id="ARZA01000236">
    <property type="protein sequence ID" value="EOC99806.1"/>
    <property type="molecule type" value="Genomic_DNA"/>
</dbReference>
<dbReference type="InterPro" id="IPR003607">
    <property type="entry name" value="HD/PDEase_dom"/>
</dbReference>
<dbReference type="OrthoDB" id="5295945at2"/>
<dbReference type="InterPro" id="IPR006675">
    <property type="entry name" value="HDIG_dom"/>
</dbReference>
<dbReference type="NCBIfam" id="TIGR00277">
    <property type="entry name" value="HDIG"/>
    <property type="match status" value="1"/>
</dbReference>
<evidence type="ECO:0000256" key="6">
    <source>
        <dbReference type="ARBA" id="ARBA00049417"/>
    </source>
</evidence>
<evidence type="ECO:0000256" key="1">
    <source>
        <dbReference type="ARBA" id="ARBA00012506"/>
    </source>
</evidence>
<evidence type="ECO:0000313" key="8">
    <source>
        <dbReference type="EMBL" id="EOC99806.1"/>
    </source>
</evidence>
<dbReference type="eggNOG" id="COG1713">
    <property type="taxonomic scope" value="Bacteria"/>
</dbReference>
<proteinExistence type="predicted"/>
<organism evidence="8 9">
    <name type="scientific">Caldisalinibacter kiritimatiensis</name>
    <dbReference type="NCBI Taxonomy" id="1304284"/>
    <lineage>
        <taxon>Bacteria</taxon>
        <taxon>Bacillati</taxon>
        <taxon>Bacillota</taxon>
        <taxon>Tissierellia</taxon>
        <taxon>Tissierellales</taxon>
        <taxon>Thermohalobacteraceae</taxon>
        <taxon>Caldisalinibacter</taxon>
    </lineage>
</organism>
<name>R1AT33_9FIRM</name>
<accession>R1AT33</accession>
<evidence type="ECO:0000256" key="5">
    <source>
        <dbReference type="ARBA" id="ARBA00023004"/>
    </source>
</evidence>
<dbReference type="PANTHER" id="PTHR35795">
    <property type="entry name" value="SLR1885 PROTEIN"/>
    <property type="match status" value="1"/>
</dbReference>
<dbReference type="Proteomes" id="UP000013378">
    <property type="component" value="Unassembled WGS sequence"/>
</dbReference>
<protein>
    <recommendedName>
        <fullName evidence="1">bis(5'-nucleosyl)-tetraphosphatase (symmetrical)</fullName>
        <ecNumber evidence="1">3.6.1.41</ecNumber>
    </recommendedName>
</protein>
<gene>
    <name evidence="8" type="ORF">L21TH_2111</name>
</gene>
<dbReference type="GO" id="GO:0000166">
    <property type="term" value="F:nucleotide binding"/>
    <property type="evidence" value="ECO:0007669"/>
    <property type="project" value="UniProtKB-KW"/>
</dbReference>
<dbReference type="PROSITE" id="PS51831">
    <property type="entry name" value="HD"/>
    <property type="match status" value="1"/>
</dbReference>
<dbReference type="SMART" id="SM00471">
    <property type="entry name" value="HDc"/>
    <property type="match status" value="1"/>
</dbReference>
<evidence type="ECO:0000256" key="3">
    <source>
        <dbReference type="ARBA" id="ARBA00022741"/>
    </source>
</evidence>
<evidence type="ECO:0000256" key="2">
    <source>
        <dbReference type="ARBA" id="ARBA00022723"/>
    </source>
</evidence>
<dbReference type="InterPro" id="IPR051094">
    <property type="entry name" value="Diverse_Catalytic_Enzymes"/>
</dbReference>
<dbReference type="PANTHER" id="PTHR35795:SF1">
    <property type="entry name" value="BIS(5'-NUCLEOSYL)-TETRAPHOSPHATASE, SYMMETRICAL"/>
    <property type="match status" value="1"/>
</dbReference>
<dbReference type="STRING" id="1304284.L21TH_2111"/>
<dbReference type="GO" id="GO:0046872">
    <property type="term" value="F:metal ion binding"/>
    <property type="evidence" value="ECO:0007669"/>
    <property type="project" value="UniProtKB-KW"/>
</dbReference>
<dbReference type="GO" id="GO:0008803">
    <property type="term" value="F:bis(5'-nucleosyl)-tetraphosphatase (symmetrical) activity"/>
    <property type="evidence" value="ECO:0007669"/>
    <property type="project" value="UniProtKB-EC"/>
</dbReference>
<keyword evidence="5" id="KW-0408">Iron</keyword>
<dbReference type="Pfam" id="PF01966">
    <property type="entry name" value="HD"/>
    <property type="match status" value="1"/>
</dbReference>
<dbReference type="EC" id="3.6.1.41" evidence="1"/>
<dbReference type="NCBIfam" id="TIGR00488">
    <property type="entry name" value="bis(5'-nucleosyl)-tetraphosphatase (symmetrical) YqeK"/>
    <property type="match status" value="1"/>
</dbReference>
<dbReference type="InterPro" id="IPR005249">
    <property type="entry name" value="YqeK"/>
</dbReference>
<feature type="domain" description="HD" evidence="7">
    <location>
        <begin position="19"/>
        <end position="134"/>
    </location>
</feature>
<keyword evidence="2" id="KW-0479">Metal-binding</keyword>
<evidence type="ECO:0000313" key="9">
    <source>
        <dbReference type="Proteomes" id="UP000013378"/>
    </source>
</evidence>
<reference evidence="8 9" key="1">
    <citation type="journal article" date="2015" name="Geomicrobiol. J.">
        <title>Caldisalinibacter kiritimatiensis gen. nov., sp. nov., a moderately thermohalophilic thiosulfate-reducing bacterium from a hypersaline microbial mat.</title>
        <authorList>
            <person name="Ben Hania W."/>
            <person name="Joseph M."/>
            <person name="Fiebig A."/>
            <person name="Bunk B."/>
            <person name="Klenk H.-P."/>
            <person name="Fardeau M.-L."/>
            <person name="Spring S."/>
        </authorList>
    </citation>
    <scope>NUCLEOTIDE SEQUENCE [LARGE SCALE GENOMIC DNA]</scope>
    <source>
        <strain evidence="8 9">L21-TH-D2</strain>
    </source>
</reference>
<dbReference type="SUPFAM" id="SSF109604">
    <property type="entry name" value="HD-domain/PDEase-like"/>
    <property type="match status" value="1"/>
</dbReference>
<dbReference type="AlphaFoldDB" id="R1AT33"/>
<keyword evidence="3" id="KW-0547">Nucleotide-binding</keyword>